<organism evidence="2 3">
    <name type="scientific">Geodia barretti</name>
    <name type="common">Barrett's horny sponge</name>
    <dbReference type="NCBI Taxonomy" id="519541"/>
    <lineage>
        <taxon>Eukaryota</taxon>
        <taxon>Metazoa</taxon>
        <taxon>Porifera</taxon>
        <taxon>Demospongiae</taxon>
        <taxon>Heteroscleromorpha</taxon>
        <taxon>Tetractinellida</taxon>
        <taxon>Astrophorina</taxon>
        <taxon>Geodiidae</taxon>
        <taxon>Geodia</taxon>
    </lineage>
</organism>
<dbReference type="GO" id="GO:1990189">
    <property type="term" value="F:protein N-terminal-serine acetyltransferase activity"/>
    <property type="evidence" value="ECO:0007669"/>
    <property type="project" value="TreeGrafter"/>
</dbReference>
<dbReference type="GO" id="GO:0008999">
    <property type="term" value="F:protein-N-terminal-alanine acetyltransferase activity"/>
    <property type="evidence" value="ECO:0007669"/>
    <property type="project" value="TreeGrafter"/>
</dbReference>
<comment type="caution">
    <text evidence="2">The sequence shown here is derived from an EMBL/GenBank/DDBJ whole genome shotgun (WGS) entry which is preliminary data.</text>
</comment>
<feature type="domain" description="N-acetyltransferase" evidence="1">
    <location>
        <begin position="33"/>
        <end position="192"/>
    </location>
</feature>
<dbReference type="PANTHER" id="PTHR43441:SF2">
    <property type="entry name" value="FAMILY ACETYLTRANSFERASE, PUTATIVE (AFU_ORTHOLOGUE AFUA_7G00850)-RELATED"/>
    <property type="match status" value="1"/>
</dbReference>
<dbReference type="PROSITE" id="PS51186">
    <property type="entry name" value="GNAT"/>
    <property type="match status" value="1"/>
</dbReference>
<reference evidence="2" key="1">
    <citation type="submission" date="2023-03" db="EMBL/GenBank/DDBJ databases">
        <authorList>
            <person name="Steffen K."/>
            <person name="Cardenas P."/>
        </authorList>
    </citation>
    <scope>NUCLEOTIDE SEQUENCE</scope>
</reference>
<dbReference type="InterPro" id="IPR016181">
    <property type="entry name" value="Acyl_CoA_acyltransferase"/>
</dbReference>
<dbReference type="Pfam" id="PF13302">
    <property type="entry name" value="Acetyltransf_3"/>
    <property type="match status" value="1"/>
</dbReference>
<evidence type="ECO:0000313" key="2">
    <source>
        <dbReference type="EMBL" id="CAI8011079.1"/>
    </source>
</evidence>
<gene>
    <name evidence="2" type="ORF">GBAR_LOCUS7209</name>
</gene>
<dbReference type="InterPro" id="IPR051908">
    <property type="entry name" value="Ribosomal_N-acetyltransferase"/>
</dbReference>
<dbReference type="PANTHER" id="PTHR43441">
    <property type="entry name" value="RIBOSOMAL-PROTEIN-SERINE ACETYLTRANSFERASE"/>
    <property type="match status" value="1"/>
</dbReference>
<proteinExistence type="predicted"/>
<keyword evidence="3" id="KW-1185">Reference proteome</keyword>
<accession>A0AA35W8D9</accession>
<evidence type="ECO:0000313" key="3">
    <source>
        <dbReference type="Proteomes" id="UP001174909"/>
    </source>
</evidence>
<evidence type="ECO:0000259" key="1">
    <source>
        <dbReference type="PROSITE" id="PS51186"/>
    </source>
</evidence>
<dbReference type="Gene3D" id="3.40.630.30">
    <property type="match status" value="1"/>
</dbReference>
<dbReference type="InterPro" id="IPR000182">
    <property type="entry name" value="GNAT_dom"/>
</dbReference>
<dbReference type="Proteomes" id="UP001174909">
    <property type="component" value="Unassembled WGS sequence"/>
</dbReference>
<dbReference type="AlphaFoldDB" id="A0AA35W8D9"/>
<protein>
    <submittedName>
        <fullName evidence="2">Uncharacterized protein YIR042C</fullName>
    </submittedName>
</protein>
<sequence length="232" mass="27103">MTMARLSAPLGTAIKSLAHVGVPEQMDYEGKFIVLSPINPQVDAEELYRCTHGSDTKEQIWTYMSYGPFDSVHGMRRWLEVGAKSKDPLFFAVHHRESKLRVGMVSFLNIISDMRRLELGHIWYSLDAQRSNVNTESVYLMLCEAFDRRKYRRVEWKCDSLNERSRLAAIRLGFQFEGVFRQHMIVKGRNRDTAWYSILDNEWADVKKNMEMWLYQNPNQQLSLTTLNSNSP</sequence>
<dbReference type="SUPFAM" id="SSF55729">
    <property type="entry name" value="Acyl-CoA N-acyltransferases (Nat)"/>
    <property type="match status" value="1"/>
</dbReference>
<dbReference type="EMBL" id="CASHTH010001080">
    <property type="protein sequence ID" value="CAI8011079.1"/>
    <property type="molecule type" value="Genomic_DNA"/>
</dbReference>
<name>A0AA35W8D9_GEOBA</name>